<keyword evidence="4" id="KW-1185">Reference proteome</keyword>
<keyword evidence="1" id="KW-0812">Transmembrane</keyword>
<evidence type="ECO:0000313" key="3">
    <source>
        <dbReference type="EMBL" id="MBM0103153.1"/>
    </source>
</evidence>
<keyword evidence="2" id="KW-0732">Signal</keyword>
<name>A0ABS1WQB1_9GAMM</name>
<feature type="signal peptide" evidence="2">
    <location>
        <begin position="1"/>
        <end position="18"/>
    </location>
</feature>
<evidence type="ECO:0000256" key="1">
    <source>
        <dbReference type="SAM" id="Phobius"/>
    </source>
</evidence>
<evidence type="ECO:0008006" key="5">
    <source>
        <dbReference type="Google" id="ProtNLM"/>
    </source>
</evidence>
<dbReference type="Proteomes" id="UP000661077">
    <property type="component" value="Unassembled WGS sequence"/>
</dbReference>
<dbReference type="EMBL" id="JAEVLS010000001">
    <property type="protein sequence ID" value="MBM0103153.1"/>
    <property type="molecule type" value="Genomic_DNA"/>
</dbReference>
<gene>
    <name evidence="3" type="ORF">JM946_00270</name>
</gene>
<dbReference type="RefSeq" id="WP_203165139.1">
    <property type="nucleotide sequence ID" value="NZ_JAEVLS010000001.1"/>
</dbReference>
<protein>
    <recommendedName>
        <fullName evidence="5">DUF4129 domain-containing protein</fullName>
    </recommendedName>
</protein>
<keyword evidence="1" id="KW-0472">Membrane</keyword>
<evidence type="ECO:0000313" key="4">
    <source>
        <dbReference type="Proteomes" id="UP000661077"/>
    </source>
</evidence>
<accession>A0ABS1WQB1</accession>
<reference evidence="3 4" key="1">
    <citation type="journal article" date="2021" name="Int. J. Syst. Evol. Microbiol.">
        <title>Steroidobacter gossypii sp. nov., isolated from soil of cotton cropping field.</title>
        <authorList>
            <person name="Huang R."/>
            <person name="Yang S."/>
            <person name="Zhen C."/>
            <person name="Liu W."/>
        </authorList>
    </citation>
    <scope>NUCLEOTIDE SEQUENCE [LARGE SCALE GENOMIC DNA]</scope>
    <source>
        <strain evidence="3 4">S1-65</strain>
    </source>
</reference>
<evidence type="ECO:0000256" key="2">
    <source>
        <dbReference type="SAM" id="SignalP"/>
    </source>
</evidence>
<sequence>MRLSVAVLIFLCVPAAFAQSEAPARQVLQECADSIPPDVVGIEQIEAACPGVEQALDELGLTELMFQSQFELLKRDGLDALLALANRYEHPPERAAANVARLGPVLDSMRRPPTPEASKSWWERLKERLRQLFNQSEAPPDSWLIRWLDEHRMPELVRSILLYGAMAIVVALAVLIVVNEIRAARSGRRRKRAATTVAMQAHPVLTDNSEPIAPGEGPSALLKMLVATLIKTGRVHGGHALTHRELTRRARFDDSSQRESFQKLAQVAEREVFGGMAVANEELTEAIRAGRSLEEQLNGAAT</sequence>
<comment type="caution">
    <text evidence="3">The sequence shown here is derived from an EMBL/GenBank/DDBJ whole genome shotgun (WGS) entry which is preliminary data.</text>
</comment>
<organism evidence="3 4">
    <name type="scientific">Steroidobacter gossypii</name>
    <dbReference type="NCBI Taxonomy" id="2805490"/>
    <lineage>
        <taxon>Bacteria</taxon>
        <taxon>Pseudomonadati</taxon>
        <taxon>Pseudomonadota</taxon>
        <taxon>Gammaproteobacteria</taxon>
        <taxon>Steroidobacterales</taxon>
        <taxon>Steroidobacteraceae</taxon>
        <taxon>Steroidobacter</taxon>
    </lineage>
</organism>
<feature type="chain" id="PRO_5045401953" description="DUF4129 domain-containing protein" evidence="2">
    <location>
        <begin position="19"/>
        <end position="302"/>
    </location>
</feature>
<feature type="transmembrane region" description="Helical" evidence="1">
    <location>
        <begin position="160"/>
        <end position="181"/>
    </location>
</feature>
<proteinExistence type="predicted"/>
<keyword evidence="1" id="KW-1133">Transmembrane helix</keyword>